<feature type="transmembrane region" description="Helical" evidence="1">
    <location>
        <begin position="98"/>
        <end position="118"/>
    </location>
</feature>
<evidence type="ECO:0000313" key="3">
    <source>
        <dbReference type="Proteomes" id="UP000548423"/>
    </source>
</evidence>
<sequence length="167" mass="20519">MLMERLILVAMWLFGFVGLFLFIPRKDRRKGFLAFLMFQAVIWLCDIPAFKYDLLRAPVRELPKATDLPLTIDYFFYPVLFAIYYVHRRSKGNLWSRITYFFVWVSVISLFDIVIERYTDLLEYEFLKWYGMWMYIVFLFYVSQVCCNWFFKDKALFQAERWEMNEN</sequence>
<keyword evidence="1" id="KW-0812">Transmembrane</keyword>
<feature type="transmembrane region" description="Helical" evidence="1">
    <location>
        <begin position="31"/>
        <end position="50"/>
    </location>
</feature>
<protein>
    <submittedName>
        <fullName evidence="2">TRAP-type uncharacterized transport system fused permease subunit</fullName>
    </submittedName>
</protein>
<keyword evidence="1" id="KW-0472">Membrane</keyword>
<accession>A0A852TI74</accession>
<evidence type="ECO:0000256" key="1">
    <source>
        <dbReference type="SAM" id="Phobius"/>
    </source>
</evidence>
<dbReference type="NCBIfam" id="NF041644">
    <property type="entry name" value="CBO0543_fam"/>
    <property type="match status" value="1"/>
</dbReference>
<comment type="caution">
    <text evidence="2">The sequence shown here is derived from an EMBL/GenBank/DDBJ whole genome shotgun (WGS) entry which is preliminary data.</text>
</comment>
<feature type="transmembrane region" description="Helical" evidence="1">
    <location>
        <begin position="70"/>
        <end position="86"/>
    </location>
</feature>
<dbReference type="InterPro" id="IPR048147">
    <property type="entry name" value="CBO0543-like"/>
</dbReference>
<name>A0A852TI74_9BACI</name>
<dbReference type="AlphaFoldDB" id="A0A852TI74"/>
<keyword evidence="1" id="KW-1133">Transmembrane helix</keyword>
<evidence type="ECO:0000313" key="2">
    <source>
        <dbReference type="EMBL" id="NYE08503.1"/>
    </source>
</evidence>
<dbReference type="EMBL" id="JACCBX010000014">
    <property type="protein sequence ID" value="NYE08503.1"/>
    <property type="molecule type" value="Genomic_DNA"/>
</dbReference>
<feature type="transmembrane region" description="Helical" evidence="1">
    <location>
        <begin position="130"/>
        <end position="151"/>
    </location>
</feature>
<reference evidence="3" key="1">
    <citation type="submission" date="2020-07" db="EMBL/GenBank/DDBJ databases">
        <authorList>
            <person name="Partida-Martinez L."/>
            <person name="Huntemann M."/>
            <person name="Clum A."/>
            <person name="Wang J."/>
            <person name="Palaniappan K."/>
            <person name="Ritter S."/>
            <person name="Chen I.-M."/>
            <person name="Stamatis D."/>
            <person name="Reddy T."/>
            <person name="O'Malley R."/>
            <person name="Daum C."/>
            <person name="Shapiro N."/>
            <person name="Ivanova N."/>
            <person name="Kyrpides N."/>
            <person name="Woyke T."/>
        </authorList>
    </citation>
    <scope>NUCLEOTIDE SEQUENCE [LARGE SCALE GENOMIC DNA]</scope>
    <source>
        <strain evidence="3">AT2.8</strain>
    </source>
</reference>
<dbReference type="Proteomes" id="UP000548423">
    <property type="component" value="Unassembled WGS sequence"/>
</dbReference>
<gene>
    <name evidence="2" type="ORF">F4694_005351</name>
</gene>
<organism evidence="2 3">
    <name type="scientific">Neobacillus niacini</name>
    <dbReference type="NCBI Taxonomy" id="86668"/>
    <lineage>
        <taxon>Bacteria</taxon>
        <taxon>Bacillati</taxon>
        <taxon>Bacillota</taxon>
        <taxon>Bacilli</taxon>
        <taxon>Bacillales</taxon>
        <taxon>Bacillaceae</taxon>
        <taxon>Neobacillus</taxon>
    </lineage>
</organism>
<reference evidence="3" key="2">
    <citation type="submission" date="2020-08" db="EMBL/GenBank/DDBJ databases">
        <title>The Agave Microbiome: Exploring the role of microbial communities in plant adaptations to desert environments.</title>
        <authorList>
            <person name="Partida-Martinez L.P."/>
        </authorList>
    </citation>
    <scope>NUCLEOTIDE SEQUENCE [LARGE SCALE GENOMIC DNA]</scope>
    <source>
        <strain evidence="3">AT2.8</strain>
    </source>
</reference>
<proteinExistence type="predicted"/>
<feature type="transmembrane region" description="Helical" evidence="1">
    <location>
        <begin position="6"/>
        <end position="24"/>
    </location>
</feature>